<dbReference type="InterPro" id="IPR012902">
    <property type="entry name" value="N_methyl_site"/>
</dbReference>
<dbReference type="AlphaFoldDB" id="A0A5C1ADV6"/>
<dbReference type="EMBL" id="CP042425">
    <property type="protein sequence ID" value="QEL16367.1"/>
    <property type="molecule type" value="Genomic_DNA"/>
</dbReference>
<name>A0A5C1ADV6_9BACT</name>
<feature type="transmembrane region" description="Helical" evidence="1">
    <location>
        <begin position="12"/>
        <end position="37"/>
    </location>
</feature>
<dbReference type="PANTHER" id="PTHR30093">
    <property type="entry name" value="GENERAL SECRETION PATHWAY PROTEIN G"/>
    <property type="match status" value="1"/>
</dbReference>
<keyword evidence="1" id="KW-1133">Transmembrane helix</keyword>
<accession>A0A5C1ADV6</accession>
<feature type="domain" description="DUF1559" evidence="2">
    <location>
        <begin position="38"/>
        <end position="332"/>
    </location>
</feature>
<dbReference type="InterPro" id="IPR027558">
    <property type="entry name" value="Pre_pil_HX9DG_C"/>
</dbReference>
<dbReference type="PANTHER" id="PTHR30093:SF2">
    <property type="entry name" value="TYPE II SECRETION SYSTEM PROTEIN H"/>
    <property type="match status" value="1"/>
</dbReference>
<keyword evidence="4" id="KW-1185">Reference proteome</keyword>
<dbReference type="OrthoDB" id="258404at2"/>
<dbReference type="NCBIfam" id="TIGR02532">
    <property type="entry name" value="IV_pilin_GFxxxE"/>
    <property type="match status" value="1"/>
</dbReference>
<keyword evidence="1" id="KW-0472">Membrane</keyword>
<protein>
    <recommendedName>
        <fullName evidence="2">DUF1559 domain-containing protein</fullName>
    </recommendedName>
</protein>
<organism evidence="3 4">
    <name type="scientific">Limnoglobus roseus</name>
    <dbReference type="NCBI Taxonomy" id="2598579"/>
    <lineage>
        <taxon>Bacteria</taxon>
        <taxon>Pseudomonadati</taxon>
        <taxon>Planctomycetota</taxon>
        <taxon>Planctomycetia</taxon>
        <taxon>Gemmatales</taxon>
        <taxon>Gemmataceae</taxon>
        <taxon>Limnoglobus</taxon>
    </lineage>
</organism>
<dbReference type="KEGG" id="lrs:PX52LOC_03317"/>
<dbReference type="PROSITE" id="PS00409">
    <property type="entry name" value="PROKAR_NTER_METHYL"/>
    <property type="match status" value="1"/>
</dbReference>
<sequence length="350" mass="37223">MTPTPRSTSTRSGFTLIELLVVIAIIAILIGLLLPAVQKVREAAARLKCANNLKQIGLALHNYEGTNGTLPPVFPAVVKAPYVGVVPPYFYSWSVLAQLNPFLEQTAIFNRMNLDQPMYLYPSLQVSTDNQFAVQQMIPIFLCPSDSMTAGVGGYGVSQFGSSNYAACTGSGATAGGAPYGSPWDSDGVFRAKIKGRFADITDGLSGTTAFSESTLGDGATTYGPTPPGPTRKWYANVSPPLTPAACGTPSSWNYQQPRGFQWVAGEVRCVSYNHFYPPNSPQYDCVTNVTTAGEQQYTSVGFKAARSYHTGGVNVLMADGSGRFVRDAVDPTTWTAVGTRGGGETGGDY</sequence>
<evidence type="ECO:0000313" key="4">
    <source>
        <dbReference type="Proteomes" id="UP000324974"/>
    </source>
</evidence>
<evidence type="ECO:0000256" key="1">
    <source>
        <dbReference type="SAM" id="Phobius"/>
    </source>
</evidence>
<dbReference type="Pfam" id="PF07596">
    <property type="entry name" value="SBP_bac_10"/>
    <property type="match status" value="1"/>
</dbReference>
<dbReference type="RefSeq" id="WP_149111106.1">
    <property type="nucleotide sequence ID" value="NZ_CP042425.1"/>
</dbReference>
<dbReference type="Proteomes" id="UP000324974">
    <property type="component" value="Chromosome"/>
</dbReference>
<dbReference type="Gene3D" id="3.30.700.10">
    <property type="entry name" value="Glycoprotein, Type 4 Pilin"/>
    <property type="match status" value="1"/>
</dbReference>
<reference evidence="4" key="1">
    <citation type="submission" date="2019-08" db="EMBL/GenBank/DDBJ databases">
        <title>Limnoglobus roseus gen. nov., sp. nov., a novel freshwater planctomycete with a giant genome from the family Gemmataceae.</title>
        <authorList>
            <person name="Kulichevskaya I.S."/>
            <person name="Naumoff D.G."/>
            <person name="Miroshnikov K."/>
            <person name="Ivanova A."/>
            <person name="Philippov D.A."/>
            <person name="Hakobyan A."/>
            <person name="Rijpstra I.C."/>
            <person name="Sinninghe Damste J.S."/>
            <person name="Liesack W."/>
            <person name="Dedysh S.N."/>
        </authorList>
    </citation>
    <scope>NUCLEOTIDE SEQUENCE [LARGE SCALE GENOMIC DNA]</scope>
    <source>
        <strain evidence="4">PX52</strain>
    </source>
</reference>
<dbReference type="InterPro" id="IPR045584">
    <property type="entry name" value="Pilin-like"/>
</dbReference>
<gene>
    <name evidence="3" type="ORF">PX52LOC_03317</name>
</gene>
<dbReference type="InterPro" id="IPR011453">
    <property type="entry name" value="DUF1559"/>
</dbReference>
<proteinExistence type="predicted"/>
<keyword evidence="1" id="KW-0812">Transmembrane</keyword>
<evidence type="ECO:0000259" key="2">
    <source>
        <dbReference type="Pfam" id="PF07596"/>
    </source>
</evidence>
<dbReference type="SUPFAM" id="SSF54523">
    <property type="entry name" value="Pili subunits"/>
    <property type="match status" value="1"/>
</dbReference>
<evidence type="ECO:0000313" key="3">
    <source>
        <dbReference type="EMBL" id="QEL16367.1"/>
    </source>
</evidence>
<dbReference type="Pfam" id="PF07963">
    <property type="entry name" value="N_methyl"/>
    <property type="match status" value="1"/>
</dbReference>
<dbReference type="NCBIfam" id="TIGR04294">
    <property type="entry name" value="pre_pil_HX9DG"/>
    <property type="match status" value="1"/>
</dbReference>